<dbReference type="InterPro" id="IPR011993">
    <property type="entry name" value="PH-like_dom_sf"/>
</dbReference>
<dbReference type="Proteomes" id="UP000694395">
    <property type="component" value="Chromosome 32"/>
</dbReference>
<protein>
    <recommendedName>
        <fullName evidence="5">Phosphoinositide phospholipase C</fullName>
        <ecNumber evidence="5">3.1.4.11</ecNumber>
    </recommendedName>
</protein>
<evidence type="ECO:0000259" key="9">
    <source>
        <dbReference type="PROSITE" id="PS50008"/>
    </source>
</evidence>
<reference evidence="10" key="3">
    <citation type="submission" date="2025-09" db="UniProtKB">
        <authorList>
            <consortium name="Ensembl"/>
        </authorList>
    </citation>
    <scope>IDENTIFICATION</scope>
</reference>
<dbReference type="InterPro" id="IPR001849">
    <property type="entry name" value="PH_domain"/>
</dbReference>
<dbReference type="SUPFAM" id="SSF50729">
    <property type="entry name" value="PH domain-like"/>
    <property type="match status" value="1"/>
</dbReference>
<dbReference type="SMART" id="SM00239">
    <property type="entry name" value="C2"/>
    <property type="match status" value="1"/>
</dbReference>
<dbReference type="InterPro" id="IPR017946">
    <property type="entry name" value="PLC-like_Pdiesterase_TIM-brl"/>
</dbReference>
<dbReference type="SUPFAM" id="SSF47473">
    <property type="entry name" value="EF-hand"/>
    <property type="match status" value="1"/>
</dbReference>
<dbReference type="GO" id="GO:0005737">
    <property type="term" value="C:cytoplasm"/>
    <property type="evidence" value="ECO:0007669"/>
    <property type="project" value="UniProtKB-SubCell"/>
</dbReference>
<dbReference type="InterPro" id="IPR000909">
    <property type="entry name" value="PLipase_C_PInositol-sp_X_dom"/>
</dbReference>
<dbReference type="PRINTS" id="PR00390">
    <property type="entry name" value="PHPHLIPASEC"/>
</dbReference>
<dbReference type="SUPFAM" id="SSF51695">
    <property type="entry name" value="PLC-like phosphodiesterases"/>
    <property type="match status" value="1"/>
</dbReference>
<feature type="compositionally biased region" description="Basic and acidic residues" evidence="6">
    <location>
        <begin position="1153"/>
        <end position="1163"/>
    </location>
</feature>
<dbReference type="Pfam" id="PF09279">
    <property type="entry name" value="EF-hand_like"/>
    <property type="match status" value="1"/>
</dbReference>
<keyword evidence="5" id="KW-0442">Lipid degradation</keyword>
<dbReference type="InterPro" id="IPR001711">
    <property type="entry name" value="PLipase_C_Pinositol-sp_Y"/>
</dbReference>
<dbReference type="InterPro" id="IPR001192">
    <property type="entry name" value="PI-PLC_fam"/>
</dbReference>
<dbReference type="GeneTree" id="ENSGT00940000155660"/>
<dbReference type="PROSITE" id="PS50007">
    <property type="entry name" value="PIPLC_X_DOMAIN"/>
    <property type="match status" value="1"/>
</dbReference>
<dbReference type="FunFam" id="1.10.238.10:FF:000005">
    <property type="entry name" value="Phosphoinositide phospholipase C"/>
    <property type="match status" value="1"/>
</dbReference>
<evidence type="ECO:0000256" key="2">
    <source>
        <dbReference type="ARBA" id="ARBA00022490"/>
    </source>
</evidence>
<keyword evidence="5" id="KW-0443">Lipid metabolism</keyword>
<dbReference type="KEGG" id="omy:110487981"/>
<feature type="domain" description="PH" evidence="7">
    <location>
        <begin position="98"/>
        <end position="208"/>
    </location>
</feature>
<dbReference type="GO" id="GO:0016042">
    <property type="term" value="P:lipid catabolic process"/>
    <property type="evidence" value="ECO:0007669"/>
    <property type="project" value="UniProtKB-KW"/>
</dbReference>
<dbReference type="CDD" id="cd13364">
    <property type="entry name" value="PH_PLC_eta"/>
    <property type="match status" value="1"/>
</dbReference>
<dbReference type="Pfam" id="PF00387">
    <property type="entry name" value="PI-PLC-Y"/>
    <property type="match status" value="1"/>
</dbReference>
<dbReference type="CDD" id="cd00275">
    <property type="entry name" value="C2_PLC_like"/>
    <property type="match status" value="1"/>
</dbReference>
<dbReference type="PANTHER" id="PTHR10336:SF84">
    <property type="entry name" value="INACTIVE PHOSPHOLIPASE C-LIKE PROTEIN 2"/>
    <property type="match status" value="1"/>
</dbReference>
<evidence type="ECO:0000256" key="1">
    <source>
        <dbReference type="ARBA" id="ARBA00004496"/>
    </source>
</evidence>
<feature type="domain" description="PI-PLC Y-box" evidence="9">
    <location>
        <begin position="665"/>
        <end position="781"/>
    </location>
</feature>
<accession>A0A8K9XH61</accession>
<feature type="region of interest" description="Disordered" evidence="6">
    <location>
        <begin position="1146"/>
        <end position="1174"/>
    </location>
</feature>
<dbReference type="Pfam" id="PF16457">
    <property type="entry name" value="PH_12"/>
    <property type="match status" value="1"/>
</dbReference>
<dbReference type="PROSITE" id="PS50003">
    <property type="entry name" value="PH_DOMAIN"/>
    <property type="match status" value="1"/>
</dbReference>
<keyword evidence="3" id="KW-0597">Phosphoprotein</keyword>
<dbReference type="Pfam" id="PF00168">
    <property type="entry name" value="C2"/>
    <property type="match status" value="1"/>
</dbReference>
<keyword evidence="11" id="KW-1185">Reference proteome</keyword>
<feature type="domain" description="C2" evidence="8">
    <location>
        <begin position="781"/>
        <end position="910"/>
    </location>
</feature>
<evidence type="ECO:0000256" key="3">
    <source>
        <dbReference type="ARBA" id="ARBA00022553"/>
    </source>
</evidence>
<sequence length="1174" mass="129906">MKPSPGNGVSLETHREKLLSNGGCGVSDTVTAVQPETGPGSPMTDKPGAGETTDAKGIPRRSSIIKDGSRAGRERKKTVSFSSSLSERKISSAADCISAMMEGTEFRKVRSNSRVYQRYYLLESGLQALRWEPSKKESDKACIAVPSIREVRTGRNTETFRTNGVYDQISEDCAFSIIYGETYEALDLVANSAEVANIWVTGLRYLILYGKHAIDMMASSEDSLRLAWLAETFSSMVVSDGQGGGEEVGISLRSAVGLIRSVNPGVRSEKVEHRFKELHRVKERMNGARTSGVGTVAEAKVGASVVAVIGSGAGDEDRAPAVTEVEERDGGESGAGTGANADNRRGGIEDRVTKEEFIEVFHDLCTRPEIYFLLVQFSSNKEYLDTKDLMRFLEVEQGMTQVTEDTSLELIQSHEPSEEGRRQGCLSLDGFTRYLTSLECHLFDPEHSQVCQDMSQPLSHYYINSSHNTYLIEDQFKGPADITGYIRALKMGCRCVEVDVWDGPSDEPMVYTSHTLTSPVKFHCVLDVIGRFAFEASEFPLILCVENHCSPCQQRVMLQHLRRILGERLYTKPLREGEVYLPSPNALRGKILLKGQKLEEGCGGAEGDVTDEDEGAEMCQRMKAGNSGEGAGEGGQKGGGGGGTSSIKSLTPPTTPKRFQLLKELSDLVTLCKSVRFTDFQMSFSIQKPWELCSFNETLALRCASERPGDFVNYNKRFLSRVYPSAMRIDSSNMNPQDLWKCGCQIVALNYQTPGLMMDLNIAWFRQNGNCGYVLRPAIMRQEVSYFSADTRDSVPGVSPQLLHVKVISGQNLPRPKGSGAKGDVVDPYVYVEIHGIPADCAERRTRTVMQNGDNPIFDESFEFQINLPELAMVRFVVLDDEFIGDEFIGQYTIPLECLQPGYRHIPLQSLMGEDLPYAMLFVHVALTNRRGGGKPYKRGLSVRKARRGRDYAALRDLGIKEVDEVFKMAGPQLKEATDLRENMQNSVAVFRELCGVSAVANLMQCVLALGSRVVGADGDPLMLFELREQYPSMEPQGPLPDVLRRVVSTYETMIQASRAVMELSDGVYDRILQIQTTAMKFHETLHSIAVKEGLKDRKVTRAVESFSWNITILKGQADLLKRAMTEVQENMKQVHYAALTSNLSKGVTGEATRPRRSLDTIQERATTPARGSP</sequence>
<evidence type="ECO:0000259" key="7">
    <source>
        <dbReference type="PROSITE" id="PS50003"/>
    </source>
</evidence>
<reference evidence="10" key="2">
    <citation type="submission" date="2025-08" db="UniProtKB">
        <authorList>
            <consortium name="Ensembl"/>
        </authorList>
    </citation>
    <scope>IDENTIFICATION</scope>
</reference>
<reference evidence="10" key="1">
    <citation type="submission" date="2020-07" db="EMBL/GenBank/DDBJ databases">
        <title>A long reads based de novo assembly of the rainbow trout Arlee double haploid line genome.</title>
        <authorList>
            <person name="Gao G."/>
            <person name="Palti Y."/>
        </authorList>
    </citation>
    <scope>NUCLEOTIDE SEQUENCE [LARGE SCALE GENOMIC DNA]</scope>
</reference>
<dbReference type="CDD" id="cd08597">
    <property type="entry name" value="PI-PLCc_PRIP_metazoa"/>
    <property type="match status" value="1"/>
</dbReference>
<dbReference type="PROSITE" id="PS50004">
    <property type="entry name" value="C2"/>
    <property type="match status" value="1"/>
</dbReference>
<dbReference type="RefSeq" id="XP_036827493.1">
    <property type="nucleotide sequence ID" value="XM_036971598.1"/>
</dbReference>
<dbReference type="GO" id="GO:0048015">
    <property type="term" value="P:phosphatidylinositol-mediated signaling"/>
    <property type="evidence" value="ECO:0007669"/>
    <property type="project" value="TreeGrafter"/>
</dbReference>
<dbReference type="GO" id="GO:0004435">
    <property type="term" value="F:phosphatidylinositol-4,5-bisphosphate phospholipase C activity"/>
    <property type="evidence" value="ECO:0007669"/>
    <property type="project" value="UniProtKB-EC"/>
</dbReference>
<keyword evidence="2" id="KW-0963">Cytoplasm</keyword>
<dbReference type="GO" id="GO:0007214">
    <property type="term" value="P:gamma-aminobutyric acid signaling pathway"/>
    <property type="evidence" value="ECO:0007669"/>
    <property type="project" value="TreeGrafter"/>
</dbReference>
<feature type="region of interest" description="Disordered" evidence="6">
    <location>
        <begin position="314"/>
        <end position="347"/>
    </location>
</feature>
<dbReference type="PROSITE" id="PS50008">
    <property type="entry name" value="PIPLC_Y_DOMAIN"/>
    <property type="match status" value="1"/>
</dbReference>
<dbReference type="InterPro" id="IPR000008">
    <property type="entry name" value="C2_dom"/>
</dbReference>
<dbReference type="OrthoDB" id="269822at2759"/>
<dbReference type="FunFam" id="3.20.20.190:FF:000001">
    <property type="entry name" value="Phosphoinositide phospholipase C"/>
    <property type="match status" value="2"/>
</dbReference>
<evidence type="ECO:0000256" key="4">
    <source>
        <dbReference type="ARBA" id="ARBA00023224"/>
    </source>
</evidence>
<dbReference type="Gene3D" id="3.20.20.190">
    <property type="entry name" value="Phosphatidylinositol (PI) phosphodiesterase"/>
    <property type="match status" value="1"/>
</dbReference>
<dbReference type="FunFam" id="2.60.40.150:FF:000017">
    <property type="entry name" value="Phosphoinositide phospholipase C"/>
    <property type="match status" value="1"/>
</dbReference>
<dbReference type="GO" id="GO:0032228">
    <property type="term" value="P:regulation of synaptic transmission, GABAergic"/>
    <property type="evidence" value="ECO:0007669"/>
    <property type="project" value="TreeGrafter"/>
</dbReference>
<dbReference type="InterPro" id="IPR015359">
    <property type="entry name" value="PLC_EF-hand-like"/>
</dbReference>
<feature type="region of interest" description="Disordered" evidence="6">
    <location>
        <begin position="19"/>
        <end position="62"/>
    </location>
</feature>
<dbReference type="Gene3D" id="2.30.29.30">
    <property type="entry name" value="Pleckstrin-homology domain (PH domain)/Phosphotyrosine-binding domain (PTB)"/>
    <property type="match status" value="1"/>
</dbReference>
<dbReference type="InterPro" id="IPR011992">
    <property type="entry name" value="EF-hand-dom_pair"/>
</dbReference>
<dbReference type="PANTHER" id="PTHR10336">
    <property type="entry name" value="PHOSPHOINOSITIDE-SPECIFIC PHOSPHOLIPASE C FAMILY PROTEIN"/>
    <property type="match status" value="1"/>
</dbReference>
<dbReference type="SMART" id="SM00148">
    <property type="entry name" value="PLCXc"/>
    <property type="match status" value="1"/>
</dbReference>
<dbReference type="SUPFAM" id="SSF49562">
    <property type="entry name" value="C2 domain (Calcium/lipid-binding domain, CaLB)"/>
    <property type="match status" value="1"/>
</dbReference>
<dbReference type="Pfam" id="PF00388">
    <property type="entry name" value="PI-PLC-X"/>
    <property type="match status" value="1"/>
</dbReference>
<dbReference type="Ensembl" id="ENSOMYT00000143526.1">
    <property type="protein sequence ID" value="ENSOMYP00000133490.1"/>
    <property type="gene ID" value="ENSOMYG00000073762.1"/>
</dbReference>
<feature type="region of interest" description="Disordered" evidence="6">
    <location>
        <begin position="624"/>
        <end position="654"/>
    </location>
</feature>
<dbReference type="EC" id="3.1.4.11" evidence="5"/>
<dbReference type="AlphaFoldDB" id="A0A8K9XH61"/>
<keyword evidence="5" id="KW-0378">Hydrolase</keyword>
<dbReference type="GO" id="GO:0046488">
    <property type="term" value="P:phosphatidylinositol metabolic process"/>
    <property type="evidence" value="ECO:0007669"/>
    <property type="project" value="TreeGrafter"/>
</dbReference>
<name>A0A8K9XH61_ONCMY</name>
<dbReference type="Gene3D" id="1.10.238.10">
    <property type="entry name" value="EF-hand"/>
    <property type="match status" value="1"/>
</dbReference>
<evidence type="ECO:0000256" key="6">
    <source>
        <dbReference type="SAM" id="MobiDB-lite"/>
    </source>
</evidence>
<dbReference type="InterPro" id="IPR035892">
    <property type="entry name" value="C2_domain_sf"/>
</dbReference>
<feature type="compositionally biased region" description="Gly residues" evidence="6">
    <location>
        <begin position="627"/>
        <end position="644"/>
    </location>
</feature>
<proteinExistence type="predicted"/>
<evidence type="ECO:0000259" key="8">
    <source>
        <dbReference type="PROSITE" id="PS50004"/>
    </source>
</evidence>
<organism evidence="10 11">
    <name type="scientific">Oncorhynchus mykiss</name>
    <name type="common">Rainbow trout</name>
    <name type="synonym">Salmo gairdneri</name>
    <dbReference type="NCBI Taxonomy" id="8022"/>
    <lineage>
        <taxon>Eukaryota</taxon>
        <taxon>Metazoa</taxon>
        <taxon>Chordata</taxon>
        <taxon>Craniata</taxon>
        <taxon>Vertebrata</taxon>
        <taxon>Euteleostomi</taxon>
        <taxon>Actinopterygii</taxon>
        <taxon>Neopterygii</taxon>
        <taxon>Teleostei</taxon>
        <taxon>Protacanthopterygii</taxon>
        <taxon>Salmoniformes</taxon>
        <taxon>Salmonidae</taxon>
        <taxon>Salmoninae</taxon>
        <taxon>Oncorhynchus</taxon>
    </lineage>
</organism>
<dbReference type="FunFam" id="2.30.29.30:FF:000025">
    <property type="entry name" value="Phosphoinositide phospholipase C"/>
    <property type="match status" value="1"/>
</dbReference>
<gene>
    <name evidence="10" type="primary">LOC110487981</name>
</gene>
<evidence type="ECO:0000256" key="5">
    <source>
        <dbReference type="RuleBase" id="RU361133"/>
    </source>
</evidence>
<keyword evidence="4" id="KW-0807">Transducer</keyword>
<evidence type="ECO:0000313" key="11">
    <source>
        <dbReference type="Proteomes" id="UP000694395"/>
    </source>
</evidence>
<dbReference type="GeneID" id="110487981"/>
<comment type="subcellular location">
    <subcellularLocation>
        <location evidence="1">Cytoplasm</location>
    </subcellularLocation>
</comment>
<dbReference type="SMART" id="SM00149">
    <property type="entry name" value="PLCYc"/>
    <property type="match status" value="1"/>
</dbReference>
<dbReference type="Gene3D" id="2.60.40.150">
    <property type="entry name" value="C2 domain"/>
    <property type="match status" value="1"/>
</dbReference>
<dbReference type="GO" id="GO:0051209">
    <property type="term" value="P:release of sequestered calcium ion into cytosol"/>
    <property type="evidence" value="ECO:0007669"/>
    <property type="project" value="TreeGrafter"/>
</dbReference>
<evidence type="ECO:0000313" key="10">
    <source>
        <dbReference type="Ensembl" id="ENSOMYP00000133490.1"/>
    </source>
</evidence>
<comment type="catalytic activity">
    <reaction evidence="5">
        <text>a 1,2-diacyl-sn-glycero-3-phospho-(1D-myo-inositol-4,5-bisphosphate) + H2O = 1D-myo-inositol 1,4,5-trisphosphate + a 1,2-diacyl-sn-glycerol + H(+)</text>
        <dbReference type="Rhea" id="RHEA:33179"/>
        <dbReference type="ChEBI" id="CHEBI:15377"/>
        <dbReference type="ChEBI" id="CHEBI:15378"/>
        <dbReference type="ChEBI" id="CHEBI:17815"/>
        <dbReference type="ChEBI" id="CHEBI:58456"/>
        <dbReference type="ChEBI" id="CHEBI:203600"/>
        <dbReference type="EC" id="3.1.4.11"/>
    </reaction>
</comment>